<keyword evidence="1" id="KW-0732">Signal</keyword>
<evidence type="ECO:0000256" key="1">
    <source>
        <dbReference type="SAM" id="SignalP"/>
    </source>
</evidence>
<keyword evidence="3" id="KW-0966">Cell projection</keyword>
<dbReference type="InterPro" id="IPR051551">
    <property type="entry name" value="Autotransporter_adhesion"/>
</dbReference>
<dbReference type="InterPro" id="IPR011050">
    <property type="entry name" value="Pectin_lyase_fold/virulence"/>
</dbReference>
<feature type="domain" description="Autotransporter" evidence="2">
    <location>
        <begin position="712"/>
        <end position="977"/>
    </location>
</feature>
<protein>
    <submittedName>
        <fullName evidence="3">Putative flagellin structural protein</fullName>
    </submittedName>
</protein>
<dbReference type="PANTHER" id="PTHR35037">
    <property type="entry name" value="C-TERMINAL REGION OF AIDA-LIKE PROTEIN"/>
    <property type="match status" value="1"/>
</dbReference>
<dbReference type="SUPFAM" id="SSF103515">
    <property type="entry name" value="Autotransporter"/>
    <property type="match status" value="1"/>
</dbReference>
<accession>A0A376PZ24</accession>
<proteinExistence type="predicted"/>
<dbReference type="Proteomes" id="UP000255093">
    <property type="component" value="Unassembled WGS sequence"/>
</dbReference>
<dbReference type="SMART" id="SM00869">
    <property type="entry name" value="Autotransporter"/>
    <property type="match status" value="1"/>
</dbReference>
<feature type="signal peptide" evidence="1">
    <location>
        <begin position="1"/>
        <end position="27"/>
    </location>
</feature>
<gene>
    <name evidence="3" type="primary">prn</name>
    <name evidence="3" type="ORF">NCTC8621_04002</name>
</gene>
<name>A0A376PZ24_ECOLX</name>
<dbReference type="InterPro" id="IPR036709">
    <property type="entry name" value="Autotransporte_beta_dom_sf"/>
</dbReference>
<evidence type="ECO:0000259" key="2">
    <source>
        <dbReference type="PROSITE" id="PS51208"/>
    </source>
</evidence>
<dbReference type="InterPro" id="IPR012332">
    <property type="entry name" value="Autotransporter_pectin_lyase_C"/>
</dbReference>
<keyword evidence="3" id="KW-0282">Flagellum</keyword>
<dbReference type="PROSITE" id="PS51208">
    <property type="entry name" value="AUTOTRANSPORTER"/>
    <property type="match status" value="1"/>
</dbReference>
<dbReference type="SUPFAM" id="SSF51126">
    <property type="entry name" value="Pectin lyase-like"/>
    <property type="match status" value="1"/>
</dbReference>
<keyword evidence="3" id="KW-0969">Cilium</keyword>
<dbReference type="InterPro" id="IPR003991">
    <property type="entry name" value="Pertactin_virulence_factor"/>
</dbReference>
<dbReference type="NCBIfam" id="TIGR01414">
    <property type="entry name" value="autotrans_barl"/>
    <property type="match status" value="1"/>
</dbReference>
<feature type="chain" id="PRO_5016573229" evidence="1">
    <location>
        <begin position="28"/>
        <end position="977"/>
    </location>
</feature>
<dbReference type="PANTHER" id="PTHR35037:SF2">
    <property type="match status" value="1"/>
</dbReference>
<evidence type="ECO:0000313" key="4">
    <source>
        <dbReference type="Proteomes" id="UP000255093"/>
    </source>
</evidence>
<dbReference type="GO" id="GO:0019867">
    <property type="term" value="C:outer membrane"/>
    <property type="evidence" value="ECO:0007669"/>
    <property type="project" value="InterPro"/>
</dbReference>
<dbReference type="Gene3D" id="2.40.128.130">
    <property type="entry name" value="Autotransporter beta-domain"/>
    <property type="match status" value="1"/>
</dbReference>
<reference evidence="3 4" key="1">
    <citation type="submission" date="2018-06" db="EMBL/GenBank/DDBJ databases">
        <authorList>
            <consortium name="Pathogen Informatics"/>
            <person name="Doyle S."/>
        </authorList>
    </citation>
    <scope>NUCLEOTIDE SEQUENCE [LARGE SCALE GENOMIC DNA]</scope>
    <source>
        <strain evidence="3 4">NCTC8621</strain>
    </source>
</reference>
<organism evidence="3 4">
    <name type="scientific">Escherichia coli</name>
    <dbReference type="NCBI Taxonomy" id="562"/>
    <lineage>
        <taxon>Bacteria</taxon>
        <taxon>Pseudomonadati</taxon>
        <taxon>Pseudomonadota</taxon>
        <taxon>Gammaproteobacteria</taxon>
        <taxon>Enterobacterales</taxon>
        <taxon>Enterobacteriaceae</taxon>
        <taxon>Escherichia</taxon>
    </lineage>
</organism>
<dbReference type="RefSeq" id="WP_115196582.1">
    <property type="nucleotide sequence ID" value="NZ_UGBW01000003.1"/>
</dbReference>
<dbReference type="CDD" id="cd00253">
    <property type="entry name" value="PL_Passenger_AT"/>
    <property type="match status" value="1"/>
</dbReference>
<evidence type="ECO:0000313" key="3">
    <source>
        <dbReference type="EMBL" id="STH83947.1"/>
    </source>
</evidence>
<dbReference type="InterPro" id="IPR005546">
    <property type="entry name" value="Autotransporte_beta"/>
</dbReference>
<dbReference type="Pfam" id="PF03797">
    <property type="entry name" value="Autotransporter"/>
    <property type="match status" value="1"/>
</dbReference>
<dbReference type="Gene3D" id="2.160.20.20">
    <property type="match status" value="1"/>
</dbReference>
<dbReference type="EMBL" id="UGBW01000003">
    <property type="protein sequence ID" value="STH83947.1"/>
    <property type="molecule type" value="Genomic_DNA"/>
</dbReference>
<dbReference type="AlphaFoldDB" id="A0A376PZ24"/>
<dbReference type="PRINTS" id="PR01484">
    <property type="entry name" value="PRTACTNFAMLY"/>
</dbReference>
<dbReference type="InterPro" id="IPR006315">
    <property type="entry name" value="OM_autotransptr_brl_dom"/>
</dbReference>
<sequence>MHSWKKKLVVSQLALACTLAIASQANAATNDISGTTYNTFHHYNDATWADGVYYDGYVGWNNYATDSIYNGDIYPVINKATVNGVISTYYLDDGVSTNTNANSLTIKNSTIHGMITSECMADDCANRVASDYSYDRLALSVDNSTIDDNYEHYTYNGTYNNAADTHVVDVYNMGTAITLDQEVDLSITNNSHVAGITLTQSYEWEDIDDNTVSTGVNSSEVFNNTINVANSTVTSGSWSDEGTEGWFGNTGNASDYNGIDWNADDVALAIIAHPNADNAMQTTATFDNSTLMGDVFFSSNFDENVFPNGADSYRDADGDLDTNGWDGTDRLDLTLNNGSKWVGAAMSAHQVVTAYGNTDYNTGTEETATLIDITANSLWPSSTVGVENDDSAYNEYEHIIGNEVYQSGLFNVTLNTGSQWDTTKTSLIDTLNINSGSVVNVADSTLVSDSISLTGGSALNINEDGHVATDSLTVDNSTVTISDEVSAGWVVGDAALYANNIKVTNDGILDVGNTAANALQVDTLNLTSTTDTSGNIHAGVFNIESNRFVLDADLTNDRTNDTTKSNYGYGLIAMNSDGHLTINGNGDNDNTASIEAGQNEVDNAGDRVAAATGNYKVRIDNATGAGSVTDYNGNELIYVNDKNSNATFSAANKADLGAYTYQAEQRGNTVVLQQMELTDYANMALSIPSANTNIWNLEQDTVGTRLTNSRHGLADNGGAWVSYFGGNFNGDNGTINYDQDVNGIMVGVDTKIDGNNAKWIVGAAAGFAKCDMNDRSGQVDQDSQTAYIYSSAHFANNVFVDGSLSYSHFNNDLSATMSNGTYVDGSTNSDAWGFGLKAGYDFKLGDAGYVTPYGSVSGLFQSGDDYQLSNDMKVDGQSYDSMRYELGVDAGYTFTYSEDQALTPYFKLAYVYDDSNNDNDVNGDSIDNGTEGSAVRVGLGTQFSFTKNFSAYTDANYLGGGDVDQDWSANVGVKYTW</sequence>